<protein>
    <recommendedName>
        <fullName evidence="3">Serine hydrolase family protein</fullName>
    </recommendedName>
</protein>
<dbReference type="AlphaFoldDB" id="A0A1F8DQH0"/>
<evidence type="ECO:0008006" key="3">
    <source>
        <dbReference type="Google" id="ProtNLM"/>
    </source>
</evidence>
<dbReference type="PANTHER" id="PTHR15394:SF3">
    <property type="entry name" value="SERINE HYDROLASE RBBP9"/>
    <property type="match status" value="1"/>
</dbReference>
<organism evidence="1 2">
    <name type="scientific">Candidatus Wolfebacteria bacterium RIFCSPHIGHO2_01_FULL_48_22</name>
    <dbReference type="NCBI Taxonomy" id="1802555"/>
    <lineage>
        <taxon>Bacteria</taxon>
        <taxon>Candidatus Wolfeibacteriota</taxon>
    </lineage>
</organism>
<dbReference type="STRING" id="1802555.A2755_01580"/>
<proteinExistence type="predicted"/>
<dbReference type="GO" id="GO:0016787">
    <property type="term" value="F:hydrolase activity"/>
    <property type="evidence" value="ECO:0007669"/>
    <property type="project" value="InterPro"/>
</dbReference>
<name>A0A1F8DQH0_9BACT</name>
<dbReference type="SUPFAM" id="SSF53474">
    <property type="entry name" value="alpha/beta-Hydrolases"/>
    <property type="match status" value="1"/>
</dbReference>
<gene>
    <name evidence="1" type="ORF">A2755_01580</name>
</gene>
<dbReference type="PANTHER" id="PTHR15394">
    <property type="entry name" value="SERINE HYDROLASE RBBP9"/>
    <property type="match status" value="1"/>
</dbReference>
<dbReference type="Pfam" id="PF06821">
    <property type="entry name" value="Ser_hydrolase"/>
    <property type="match status" value="1"/>
</dbReference>
<dbReference type="Proteomes" id="UP000177029">
    <property type="component" value="Unassembled WGS sequence"/>
</dbReference>
<evidence type="ECO:0000313" key="1">
    <source>
        <dbReference type="EMBL" id="OGM90877.1"/>
    </source>
</evidence>
<sequence length="183" mass="20495">MRYILIHGWGGGPNKDWFPWLAEELKKQGHEVLAPEMPSTDEPTIEKWTAKVGKVVGVPDNETFFVGHSIGCQAILRYLQTIDIRVAGAVFVAGWFNLKNLEDEETEKIAQPWIETPIDIGKIRSVLPKSTLVISDNDPYNCFEENKAKFTELGSDSIVILNGDHLTAEDGFAQFPQLLEIAK</sequence>
<reference evidence="1 2" key="1">
    <citation type="journal article" date="2016" name="Nat. Commun.">
        <title>Thousands of microbial genomes shed light on interconnected biogeochemical processes in an aquifer system.</title>
        <authorList>
            <person name="Anantharaman K."/>
            <person name="Brown C.T."/>
            <person name="Hug L.A."/>
            <person name="Sharon I."/>
            <person name="Castelle C.J."/>
            <person name="Probst A.J."/>
            <person name="Thomas B.C."/>
            <person name="Singh A."/>
            <person name="Wilkins M.J."/>
            <person name="Karaoz U."/>
            <person name="Brodie E.L."/>
            <person name="Williams K.H."/>
            <person name="Hubbard S.S."/>
            <person name="Banfield J.F."/>
        </authorList>
    </citation>
    <scope>NUCLEOTIDE SEQUENCE [LARGE SCALE GENOMIC DNA]</scope>
</reference>
<dbReference type="EMBL" id="MGIP01000014">
    <property type="protein sequence ID" value="OGM90877.1"/>
    <property type="molecule type" value="Genomic_DNA"/>
</dbReference>
<dbReference type="InterPro" id="IPR010662">
    <property type="entry name" value="RBBP9/YdeN"/>
</dbReference>
<dbReference type="Gene3D" id="3.40.50.1820">
    <property type="entry name" value="alpha/beta hydrolase"/>
    <property type="match status" value="1"/>
</dbReference>
<accession>A0A1F8DQH0</accession>
<comment type="caution">
    <text evidence="1">The sequence shown here is derived from an EMBL/GenBank/DDBJ whole genome shotgun (WGS) entry which is preliminary data.</text>
</comment>
<evidence type="ECO:0000313" key="2">
    <source>
        <dbReference type="Proteomes" id="UP000177029"/>
    </source>
</evidence>
<dbReference type="InterPro" id="IPR029058">
    <property type="entry name" value="AB_hydrolase_fold"/>
</dbReference>